<dbReference type="PROSITE" id="PS51257">
    <property type="entry name" value="PROKAR_LIPOPROTEIN"/>
    <property type="match status" value="1"/>
</dbReference>
<protein>
    <submittedName>
        <fullName evidence="3">DUF4382 domain-containing protein</fullName>
    </submittedName>
</protein>
<sequence>MKKTVFALSLVAAASLLTACGGGGGSSQPSVTLGTVGVSLTDAPACGFDAVNVTVSKVRINSSASASDTDGGWTDITLSPARKINLLNLNNGAL</sequence>
<name>A0A6L6QRN0_9BURK</name>
<dbReference type="EMBL" id="WNKX01000052">
    <property type="protein sequence ID" value="MTW14547.1"/>
    <property type="molecule type" value="Genomic_DNA"/>
</dbReference>
<feature type="signal peptide" evidence="1">
    <location>
        <begin position="1"/>
        <end position="19"/>
    </location>
</feature>
<feature type="domain" description="DUF4382" evidence="2">
    <location>
        <begin position="34"/>
        <end position="92"/>
    </location>
</feature>
<dbReference type="AlphaFoldDB" id="A0A6L6QRN0"/>
<dbReference type="InterPro" id="IPR025491">
    <property type="entry name" value="DUF4382"/>
</dbReference>
<feature type="non-terminal residue" evidence="3">
    <location>
        <position position="94"/>
    </location>
</feature>
<organism evidence="3 4">
    <name type="scientific">Massilia eburnea</name>
    <dbReference type="NCBI Taxonomy" id="1776165"/>
    <lineage>
        <taxon>Bacteria</taxon>
        <taxon>Pseudomonadati</taxon>
        <taxon>Pseudomonadota</taxon>
        <taxon>Betaproteobacteria</taxon>
        <taxon>Burkholderiales</taxon>
        <taxon>Oxalobacteraceae</taxon>
        <taxon>Telluria group</taxon>
        <taxon>Massilia</taxon>
    </lineage>
</organism>
<keyword evidence="4" id="KW-1185">Reference proteome</keyword>
<evidence type="ECO:0000259" key="2">
    <source>
        <dbReference type="Pfam" id="PF14321"/>
    </source>
</evidence>
<evidence type="ECO:0000313" key="3">
    <source>
        <dbReference type="EMBL" id="MTW14547.1"/>
    </source>
</evidence>
<dbReference type="RefSeq" id="WP_155457481.1">
    <property type="nucleotide sequence ID" value="NZ_WNKX01000052.1"/>
</dbReference>
<dbReference type="Pfam" id="PF14321">
    <property type="entry name" value="DUF4382"/>
    <property type="match status" value="1"/>
</dbReference>
<comment type="caution">
    <text evidence="3">The sequence shown here is derived from an EMBL/GenBank/DDBJ whole genome shotgun (WGS) entry which is preliminary data.</text>
</comment>
<dbReference type="OrthoDB" id="9174724at2"/>
<evidence type="ECO:0000313" key="4">
    <source>
        <dbReference type="Proteomes" id="UP000472320"/>
    </source>
</evidence>
<feature type="chain" id="PRO_5026847007" evidence="1">
    <location>
        <begin position="20"/>
        <end position="94"/>
    </location>
</feature>
<dbReference type="Proteomes" id="UP000472320">
    <property type="component" value="Unassembled WGS sequence"/>
</dbReference>
<gene>
    <name evidence="3" type="ORF">GM658_28425</name>
</gene>
<reference evidence="3 4" key="1">
    <citation type="submission" date="2019-11" db="EMBL/GenBank/DDBJ databases">
        <title>Type strains purchased from KCTC, JCM and DSMZ.</title>
        <authorList>
            <person name="Lu H."/>
        </authorList>
    </citation>
    <scope>NUCLEOTIDE SEQUENCE [LARGE SCALE GENOMIC DNA]</scope>
    <source>
        <strain evidence="3 4">JCM 31587</strain>
    </source>
</reference>
<keyword evidence="1" id="KW-0732">Signal</keyword>
<proteinExistence type="predicted"/>
<accession>A0A6L6QRN0</accession>
<evidence type="ECO:0000256" key="1">
    <source>
        <dbReference type="SAM" id="SignalP"/>
    </source>
</evidence>